<dbReference type="Pfam" id="PF00496">
    <property type="entry name" value="SBP_bac_5"/>
    <property type="match status" value="1"/>
</dbReference>
<keyword evidence="3 5" id="KW-0732">Signal</keyword>
<organism evidence="7 8">
    <name type="scientific">Roseateles chitinivorans</name>
    <dbReference type="NCBI Taxonomy" id="2917965"/>
    <lineage>
        <taxon>Bacteria</taxon>
        <taxon>Pseudomonadati</taxon>
        <taxon>Pseudomonadota</taxon>
        <taxon>Betaproteobacteria</taxon>
        <taxon>Burkholderiales</taxon>
        <taxon>Sphaerotilaceae</taxon>
        <taxon>Roseateles</taxon>
    </lineage>
</organism>
<dbReference type="EMBL" id="PEOG01000040">
    <property type="protein sequence ID" value="PIM52311.1"/>
    <property type="molecule type" value="Genomic_DNA"/>
</dbReference>
<accession>A0A2G9C796</accession>
<name>A0A2G9C796_9BURK</name>
<dbReference type="InterPro" id="IPR006311">
    <property type="entry name" value="TAT_signal"/>
</dbReference>
<protein>
    <submittedName>
        <fullName evidence="7">ABC transporter substrate-binding protein</fullName>
    </submittedName>
</protein>
<dbReference type="InterPro" id="IPR000914">
    <property type="entry name" value="SBP_5_dom"/>
</dbReference>
<dbReference type="PIRSF" id="PIRSF002741">
    <property type="entry name" value="MppA"/>
    <property type="match status" value="1"/>
</dbReference>
<feature type="signal peptide" evidence="5">
    <location>
        <begin position="1"/>
        <end position="38"/>
    </location>
</feature>
<dbReference type="PROSITE" id="PS01040">
    <property type="entry name" value="SBP_BACTERIAL_5"/>
    <property type="match status" value="1"/>
</dbReference>
<dbReference type="Gene3D" id="3.40.190.10">
    <property type="entry name" value="Periplasmic binding protein-like II"/>
    <property type="match status" value="1"/>
</dbReference>
<keyword evidence="2" id="KW-0813">Transport</keyword>
<evidence type="ECO:0000313" key="7">
    <source>
        <dbReference type="EMBL" id="PIM52311.1"/>
    </source>
</evidence>
<dbReference type="SUPFAM" id="SSF53850">
    <property type="entry name" value="Periplasmic binding protein-like II"/>
    <property type="match status" value="1"/>
</dbReference>
<dbReference type="Proteomes" id="UP000231501">
    <property type="component" value="Unassembled WGS sequence"/>
</dbReference>
<evidence type="ECO:0000256" key="3">
    <source>
        <dbReference type="ARBA" id="ARBA00022729"/>
    </source>
</evidence>
<evidence type="ECO:0000256" key="4">
    <source>
        <dbReference type="SAM" id="MobiDB-lite"/>
    </source>
</evidence>
<sequence length="540" mass="59816">MSRKSIGPNRSARLLLSAAAVGAAALMGAALPAHEALAAPLRWAAQNDVLTLDPHSQNHSTTNAISMHAYEGLTRYDRQYQVEPALATKWTQRGPTSWRFELRKGVKFHDGSPFTADDVVFSFHRIKQPVGTMHPFVAGVADIKKVDSHTVDVILSAPNPIVLRQFVDFRIMSRTWAEKNKAINLPDFKAKEETFATRNANGTGPYRITGWQPDQRITMVQNKDWWDAKNATNVDEVIYTPIKSDPTRVAALLSGDVDLLSDIPTQDVGRLKADGKLTVLEGSETRTIFIGMDQGSEQLKGSNITGKNPFKDKRVREAMSLAIDREAIKRATMRGLSVPAGIMVAPGVNGNAPDIDVPTKVDAERARKLLADAGYPNGFEVPMNCPNNRYVNDEEICLAVVSMWSKVGIKARLQTESFSTFSPKLQAFEYPLFLYGWGVPTYDALYTMQSLARTRVGGADGSGNYFRLSDAKLDQIIDAAKVEGDVAKRNALLKDGLVRIRDEVFFIPLHHQVRPWAMKKGVTTPHRSDDRPEARFTTIK</sequence>
<comment type="caution">
    <text evidence="7">The sequence shown here is derived from an EMBL/GenBank/DDBJ whole genome shotgun (WGS) entry which is preliminary data.</text>
</comment>
<dbReference type="GO" id="GO:0015833">
    <property type="term" value="P:peptide transport"/>
    <property type="evidence" value="ECO:0007669"/>
    <property type="project" value="TreeGrafter"/>
</dbReference>
<dbReference type="Gene3D" id="3.10.105.10">
    <property type="entry name" value="Dipeptide-binding Protein, Domain 3"/>
    <property type="match status" value="1"/>
</dbReference>
<keyword evidence="8" id="KW-1185">Reference proteome</keyword>
<dbReference type="PANTHER" id="PTHR30290">
    <property type="entry name" value="PERIPLASMIC BINDING COMPONENT OF ABC TRANSPORTER"/>
    <property type="match status" value="1"/>
</dbReference>
<dbReference type="PANTHER" id="PTHR30290:SF9">
    <property type="entry name" value="OLIGOPEPTIDE-BINDING PROTEIN APPA"/>
    <property type="match status" value="1"/>
</dbReference>
<gene>
    <name evidence="7" type="ORF">CS062_15190</name>
</gene>
<dbReference type="PROSITE" id="PS51318">
    <property type="entry name" value="TAT"/>
    <property type="match status" value="1"/>
</dbReference>
<dbReference type="GO" id="GO:0043190">
    <property type="term" value="C:ATP-binding cassette (ABC) transporter complex"/>
    <property type="evidence" value="ECO:0007669"/>
    <property type="project" value="InterPro"/>
</dbReference>
<dbReference type="CDD" id="cd08498">
    <property type="entry name" value="PBP2_NikA_DppA_OppA_like_2"/>
    <property type="match status" value="1"/>
</dbReference>
<dbReference type="InterPro" id="IPR039424">
    <property type="entry name" value="SBP_5"/>
</dbReference>
<feature type="chain" id="PRO_5013789003" evidence="5">
    <location>
        <begin position="39"/>
        <end position="540"/>
    </location>
</feature>
<feature type="domain" description="Solute-binding protein family 5" evidence="6">
    <location>
        <begin position="81"/>
        <end position="453"/>
    </location>
</feature>
<dbReference type="RefSeq" id="WP_099862465.1">
    <property type="nucleotide sequence ID" value="NZ_PEOG01000040.1"/>
</dbReference>
<evidence type="ECO:0000256" key="2">
    <source>
        <dbReference type="ARBA" id="ARBA00022448"/>
    </source>
</evidence>
<dbReference type="OrthoDB" id="9801799at2"/>
<dbReference type="InterPro" id="IPR030678">
    <property type="entry name" value="Peptide/Ni-bd"/>
</dbReference>
<feature type="region of interest" description="Disordered" evidence="4">
    <location>
        <begin position="520"/>
        <end position="540"/>
    </location>
</feature>
<proteinExistence type="inferred from homology"/>
<dbReference type="AlphaFoldDB" id="A0A2G9C796"/>
<dbReference type="GO" id="GO:1904680">
    <property type="term" value="F:peptide transmembrane transporter activity"/>
    <property type="evidence" value="ECO:0007669"/>
    <property type="project" value="TreeGrafter"/>
</dbReference>
<dbReference type="GO" id="GO:0030288">
    <property type="term" value="C:outer membrane-bounded periplasmic space"/>
    <property type="evidence" value="ECO:0007669"/>
    <property type="project" value="UniProtKB-ARBA"/>
</dbReference>
<evidence type="ECO:0000313" key="8">
    <source>
        <dbReference type="Proteomes" id="UP000231501"/>
    </source>
</evidence>
<evidence type="ECO:0000256" key="1">
    <source>
        <dbReference type="ARBA" id="ARBA00005695"/>
    </source>
</evidence>
<evidence type="ECO:0000256" key="5">
    <source>
        <dbReference type="SAM" id="SignalP"/>
    </source>
</evidence>
<dbReference type="Gene3D" id="3.90.76.10">
    <property type="entry name" value="Dipeptide-binding Protein, Domain 1"/>
    <property type="match status" value="1"/>
</dbReference>
<comment type="similarity">
    <text evidence="1">Belongs to the bacterial solute-binding protein 5 family.</text>
</comment>
<reference evidence="7 8" key="1">
    <citation type="submission" date="2017-11" db="EMBL/GenBank/DDBJ databases">
        <title>Draft genome sequence of Mitsuaria sp. HWN-4.</title>
        <authorList>
            <person name="Gundlapally S.R."/>
        </authorList>
    </citation>
    <scope>NUCLEOTIDE SEQUENCE [LARGE SCALE GENOMIC DNA]</scope>
    <source>
        <strain evidence="7 8">HWN-4</strain>
    </source>
</reference>
<evidence type="ECO:0000259" key="6">
    <source>
        <dbReference type="Pfam" id="PF00496"/>
    </source>
</evidence>
<dbReference type="InterPro" id="IPR023765">
    <property type="entry name" value="SBP_5_CS"/>
</dbReference>